<dbReference type="InterPro" id="IPR000504">
    <property type="entry name" value="RRM_dom"/>
</dbReference>
<gene>
    <name evidence="2" type="ORF">FBEOM_10460</name>
</gene>
<dbReference type="CDD" id="cd00590">
    <property type="entry name" value="RRM_SF"/>
    <property type="match status" value="1"/>
</dbReference>
<dbReference type="AlphaFoldDB" id="A0A9P5DVB7"/>
<dbReference type="Gene3D" id="3.30.70.330">
    <property type="match status" value="1"/>
</dbReference>
<dbReference type="EMBL" id="PVQB02000540">
    <property type="protein sequence ID" value="KAF4335698.1"/>
    <property type="molecule type" value="Genomic_DNA"/>
</dbReference>
<reference evidence="2" key="2">
    <citation type="submission" date="2020-02" db="EMBL/GenBank/DDBJ databases">
        <title>Identification and distribution of gene clusters putatively required for synthesis of sphingolipid metabolism inhibitors in phylogenetically diverse species of the filamentous fungus Fusarium.</title>
        <authorList>
            <person name="Kim H.-S."/>
            <person name="Busman M."/>
            <person name="Brown D.W."/>
            <person name="Divon H."/>
            <person name="Uhlig S."/>
            <person name="Proctor R.H."/>
        </authorList>
    </citation>
    <scope>NUCLEOTIDE SEQUENCE</scope>
    <source>
        <strain evidence="2">NRRL 25174</strain>
    </source>
</reference>
<evidence type="ECO:0000313" key="2">
    <source>
        <dbReference type="EMBL" id="KAF4335698.1"/>
    </source>
</evidence>
<feature type="domain" description="RRM" evidence="1">
    <location>
        <begin position="21"/>
        <end position="89"/>
    </location>
</feature>
<keyword evidence="3" id="KW-1185">Reference proteome</keyword>
<dbReference type="OrthoDB" id="4743586at2759"/>
<reference evidence="2" key="1">
    <citation type="journal article" date="2017" name="Mycologia">
        <title>Fusarium algeriense, sp. nov., a novel toxigenic crown rot pathogen of durum wheat from Algeria is nested in the Fusarium burgessii species complex.</title>
        <authorList>
            <person name="Laraba I."/>
            <person name="Keddad A."/>
            <person name="Boureghda H."/>
            <person name="Abdallah N."/>
            <person name="Vaughan M.M."/>
            <person name="Proctor R.H."/>
            <person name="Busman M."/>
            <person name="O'Donnell K."/>
        </authorList>
    </citation>
    <scope>NUCLEOTIDE SEQUENCE</scope>
    <source>
        <strain evidence="2">NRRL 25174</strain>
    </source>
</reference>
<dbReference type="InterPro" id="IPR035979">
    <property type="entry name" value="RBD_domain_sf"/>
</dbReference>
<protein>
    <recommendedName>
        <fullName evidence="1">RRM domain-containing protein</fullName>
    </recommendedName>
</protein>
<dbReference type="Proteomes" id="UP000730481">
    <property type="component" value="Unassembled WGS sequence"/>
</dbReference>
<name>A0A9P5DVB7_9HYPO</name>
<sequence length="250" mass="28613">MPTRKRPRDVEEYGRHQGLVIYIGNIHYDAELNEFEQFLRTSGILCKILWPEAFGRSHGGWCWARFELHDHASTAINYLHGAFFRSRKLEAGLVALNAKRVRFQNASSSFHDAPEILGPPPSRRDSFTFSNEFRGFNPHTFFQSYNSYEVPTYPATSSASTRKQYHRPAEYPDFYPVSSDCAPRIASFRQDRRTLISETYQSCRIWRSDKPFLDTAAVFAKGIKISGLAITINPEQTPPEGAVPLFRPGK</sequence>
<evidence type="ECO:0000259" key="1">
    <source>
        <dbReference type="Pfam" id="PF00076"/>
    </source>
</evidence>
<dbReference type="GO" id="GO:0003723">
    <property type="term" value="F:RNA binding"/>
    <property type="evidence" value="ECO:0007669"/>
    <property type="project" value="InterPro"/>
</dbReference>
<dbReference type="SUPFAM" id="SSF54928">
    <property type="entry name" value="RNA-binding domain, RBD"/>
    <property type="match status" value="1"/>
</dbReference>
<accession>A0A9P5DVB7</accession>
<evidence type="ECO:0000313" key="3">
    <source>
        <dbReference type="Proteomes" id="UP000730481"/>
    </source>
</evidence>
<organism evidence="2 3">
    <name type="scientific">Fusarium beomiforme</name>
    <dbReference type="NCBI Taxonomy" id="44412"/>
    <lineage>
        <taxon>Eukaryota</taxon>
        <taxon>Fungi</taxon>
        <taxon>Dikarya</taxon>
        <taxon>Ascomycota</taxon>
        <taxon>Pezizomycotina</taxon>
        <taxon>Sordariomycetes</taxon>
        <taxon>Hypocreomycetidae</taxon>
        <taxon>Hypocreales</taxon>
        <taxon>Nectriaceae</taxon>
        <taxon>Fusarium</taxon>
        <taxon>Fusarium burgessii species complex</taxon>
    </lineage>
</organism>
<proteinExistence type="predicted"/>
<comment type="caution">
    <text evidence="2">The sequence shown here is derived from an EMBL/GenBank/DDBJ whole genome shotgun (WGS) entry which is preliminary data.</text>
</comment>
<dbReference type="Pfam" id="PF00076">
    <property type="entry name" value="RRM_1"/>
    <property type="match status" value="1"/>
</dbReference>
<dbReference type="InterPro" id="IPR012677">
    <property type="entry name" value="Nucleotide-bd_a/b_plait_sf"/>
</dbReference>